<dbReference type="STRING" id="1434110.MSHOH_2153"/>
<organism evidence="2 3">
    <name type="scientific">Methanosarcina horonobensis HB-1 = JCM 15518</name>
    <dbReference type="NCBI Taxonomy" id="1434110"/>
    <lineage>
        <taxon>Archaea</taxon>
        <taxon>Methanobacteriati</taxon>
        <taxon>Methanobacteriota</taxon>
        <taxon>Stenosarchaea group</taxon>
        <taxon>Methanomicrobia</taxon>
        <taxon>Methanosarcinales</taxon>
        <taxon>Methanosarcinaceae</taxon>
        <taxon>Methanosarcina</taxon>
    </lineage>
</organism>
<feature type="transmembrane region" description="Helical" evidence="1">
    <location>
        <begin position="6"/>
        <end position="36"/>
    </location>
</feature>
<proteinExistence type="predicted"/>
<gene>
    <name evidence="2" type="ORF">MSHOH_2153</name>
</gene>
<dbReference type="PATRIC" id="fig|1434110.4.peg.2743"/>
<keyword evidence="1" id="KW-0472">Membrane</keyword>
<dbReference type="KEGG" id="mhor:MSHOH_2153"/>
<keyword evidence="1" id="KW-1133">Transmembrane helix</keyword>
<name>A0A0E3SCM0_9EURY</name>
<dbReference type="HOGENOM" id="CLU_1399750_0_0_2"/>
<dbReference type="EMBL" id="CP009516">
    <property type="protein sequence ID" value="AKB78636.1"/>
    <property type="molecule type" value="Genomic_DNA"/>
</dbReference>
<dbReference type="GeneID" id="24831400"/>
<sequence length="217" mass="23430">MLLIILLIIIVLLGIATLTLFGYLLVSLPFALPYLITKFKNGILLILKTDTGNYRFVPLSNSYNSKTFGTFIPNPDAIMRIAGISVAFASQKMAVIPSQEACVAGTKLKEARADVYTNINQTAAAAEQKGILTKVDVDALYMYSQNISPNFVEKRIAIRTAEILAQNKDQLQKMMGYAMVFFILLIGAGIAWHMISSGSGSAVVDTISTAAGTAVNI</sequence>
<dbReference type="RefSeq" id="WP_158024130.1">
    <property type="nucleotide sequence ID" value="NZ_CP009516.1"/>
</dbReference>
<dbReference type="Proteomes" id="UP000033101">
    <property type="component" value="Chromosome"/>
</dbReference>
<dbReference type="AlphaFoldDB" id="A0A0E3SCM0"/>
<accession>A0A0E3SCM0</accession>
<evidence type="ECO:0000313" key="3">
    <source>
        <dbReference type="Proteomes" id="UP000033101"/>
    </source>
</evidence>
<evidence type="ECO:0000313" key="2">
    <source>
        <dbReference type="EMBL" id="AKB78636.1"/>
    </source>
</evidence>
<keyword evidence="1" id="KW-0812">Transmembrane</keyword>
<protein>
    <submittedName>
        <fullName evidence="2">Uncharacterized protein</fullName>
    </submittedName>
</protein>
<feature type="transmembrane region" description="Helical" evidence="1">
    <location>
        <begin position="174"/>
        <end position="195"/>
    </location>
</feature>
<keyword evidence="3" id="KW-1185">Reference proteome</keyword>
<reference evidence="2 3" key="1">
    <citation type="submission" date="2014-07" db="EMBL/GenBank/DDBJ databases">
        <title>Methanogenic archaea and the global carbon cycle.</title>
        <authorList>
            <person name="Henriksen J.R."/>
            <person name="Luke J."/>
            <person name="Reinhart S."/>
            <person name="Benedict M.N."/>
            <person name="Youngblut N.D."/>
            <person name="Metcalf M.E."/>
            <person name="Whitaker R.J."/>
            <person name="Metcalf W.W."/>
        </authorList>
    </citation>
    <scope>NUCLEOTIDE SEQUENCE [LARGE SCALE GENOMIC DNA]</scope>
    <source>
        <strain evidence="2 3">HB-1</strain>
    </source>
</reference>
<evidence type="ECO:0000256" key="1">
    <source>
        <dbReference type="SAM" id="Phobius"/>
    </source>
</evidence>